<protein>
    <submittedName>
        <fullName evidence="2">Uncharacterized protein</fullName>
    </submittedName>
</protein>
<feature type="compositionally biased region" description="Basic and acidic residues" evidence="1">
    <location>
        <begin position="64"/>
        <end position="78"/>
    </location>
</feature>
<dbReference type="AlphaFoldDB" id="A0A438KM78"/>
<dbReference type="PANTHER" id="PTHR33710">
    <property type="entry name" value="BNAC02G09200D PROTEIN"/>
    <property type="match status" value="1"/>
</dbReference>
<gene>
    <name evidence="2" type="ORF">CK203_001688</name>
</gene>
<evidence type="ECO:0000256" key="1">
    <source>
        <dbReference type="SAM" id="MobiDB-lite"/>
    </source>
</evidence>
<feature type="region of interest" description="Disordered" evidence="1">
    <location>
        <begin position="1"/>
        <end position="43"/>
    </location>
</feature>
<feature type="region of interest" description="Disordered" evidence="1">
    <location>
        <begin position="57"/>
        <end position="78"/>
    </location>
</feature>
<reference evidence="2 3" key="1">
    <citation type="journal article" date="2018" name="PLoS Genet.">
        <title>Population sequencing reveals clonal diversity and ancestral inbreeding in the grapevine cultivar Chardonnay.</title>
        <authorList>
            <person name="Roach M.J."/>
            <person name="Johnson D.L."/>
            <person name="Bohlmann J."/>
            <person name="van Vuuren H.J."/>
            <person name="Jones S.J."/>
            <person name="Pretorius I.S."/>
            <person name="Schmidt S.A."/>
            <person name="Borneman A.R."/>
        </authorList>
    </citation>
    <scope>NUCLEOTIDE SEQUENCE [LARGE SCALE GENOMIC DNA]</scope>
    <source>
        <strain evidence="3">cv. Chardonnay</strain>
        <tissue evidence="2">Leaf</tissue>
    </source>
</reference>
<sequence>MNDGPVGTEEAGGVRAGGDEVSSDEGCRATEKKAQSLSKPGPLFAKVGCNLKGPSGLGQRLGGKKSDDKKGLLRREEDSVVGKGKTTSVVPKVFEVAASLYCTGRLRQIVKSFQRKRLLGPDLRRNEDLVRVLSFFRRSSRICKRCLGEGASSSRGEVASCKPSFDEDNEGFLGRVAENLEVNSSSPTRSPLSSLLPSCDDVATVGQISVCIPNLVVEKIESAYPNQLTESFNLNMSKPILPIKVSNLVTVSQGDTAGSPSGEFQTEGGRADAPQVGETGWNWIGGLGDFNVIRRSSEKLGGSSLTPSMKDFDDFIRECELLDPPLRSTPFTWSNMQESPVCKRLDRFLYSNE</sequence>
<evidence type="ECO:0000313" key="2">
    <source>
        <dbReference type="EMBL" id="RVX22310.1"/>
    </source>
</evidence>
<name>A0A438KM78_VITVI</name>
<organism evidence="2 3">
    <name type="scientific">Vitis vinifera</name>
    <name type="common">Grape</name>
    <dbReference type="NCBI Taxonomy" id="29760"/>
    <lineage>
        <taxon>Eukaryota</taxon>
        <taxon>Viridiplantae</taxon>
        <taxon>Streptophyta</taxon>
        <taxon>Embryophyta</taxon>
        <taxon>Tracheophyta</taxon>
        <taxon>Spermatophyta</taxon>
        <taxon>Magnoliopsida</taxon>
        <taxon>eudicotyledons</taxon>
        <taxon>Gunneridae</taxon>
        <taxon>Pentapetalae</taxon>
        <taxon>rosids</taxon>
        <taxon>Vitales</taxon>
        <taxon>Vitaceae</taxon>
        <taxon>Viteae</taxon>
        <taxon>Vitis</taxon>
    </lineage>
</organism>
<evidence type="ECO:0000313" key="3">
    <source>
        <dbReference type="Proteomes" id="UP000288805"/>
    </source>
</evidence>
<dbReference type="EMBL" id="QGNW01000004">
    <property type="protein sequence ID" value="RVX22310.1"/>
    <property type="molecule type" value="Genomic_DNA"/>
</dbReference>
<feature type="compositionally biased region" description="Basic and acidic residues" evidence="1">
    <location>
        <begin position="25"/>
        <end position="34"/>
    </location>
</feature>
<dbReference type="PANTHER" id="PTHR33710:SF71">
    <property type="entry name" value="ENDONUCLEASE_EXONUCLEASE_PHOSPHATASE DOMAIN-CONTAINING PROTEIN"/>
    <property type="match status" value="1"/>
</dbReference>
<accession>A0A438KM78</accession>
<dbReference type="Gene3D" id="3.60.10.10">
    <property type="entry name" value="Endonuclease/exonuclease/phosphatase"/>
    <property type="match status" value="1"/>
</dbReference>
<proteinExistence type="predicted"/>
<comment type="caution">
    <text evidence="2">The sequence shown here is derived from an EMBL/GenBank/DDBJ whole genome shotgun (WGS) entry which is preliminary data.</text>
</comment>
<dbReference type="SUPFAM" id="SSF56219">
    <property type="entry name" value="DNase I-like"/>
    <property type="match status" value="1"/>
</dbReference>
<dbReference type="InterPro" id="IPR036691">
    <property type="entry name" value="Endo/exonu/phosph_ase_sf"/>
</dbReference>
<dbReference type="Proteomes" id="UP000288805">
    <property type="component" value="Unassembled WGS sequence"/>
</dbReference>